<keyword evidence="1" id="KW-0378">Hydrolase</keyword>
<organism evidence="1 2">
    <name type="scientific">Anaerosacchariphilus polymeriproducens</name>
    <dbReference type="NCBI Taxonomy" id="1812858"/>
    <lineage>
        <taxon>Bacteria</taxon>
        <taxon>Bacillati</taxon>
        <taxon>Bacillota</taxon>
        <taxon>Clostridia</taxon>
        <taxon>Lachnospirales</taxon>
        <taxon>Lachnospiraceae</taxon>
        <taxon>Anaerosacchariphilus</taxon>
    </lineage>
</organism>
<keyword evidence="2" id="KW-1185">Reference proteome</keyword>
<reference evidence="1 2" key="1">
    <citation type="submission" date="2018-07" db="EMBL/GenBank/DDBJ databases">
        <title>Anaerosacharophilus polymeroproducens gen. nov. sp. nov., an anaerobic bacterium isolated from salt field.</title>
        <authorList>
            <person name="Kim W."/>
            <person name="Yang S.-H."/>
            <person name="Oh J."/>
            <person name="Lee J.-H."/>
            <person name="Kwon K.K."/>
        </authorList>
    </citation>
    <scope>NUCLEOTIDE SEQUENCE [LARGE SCALE GENOMIC DNA]</scope>
    <source>
        <strain evidence="1 2">MCWD5</strain>
    </source>
</reference>
<evidence type="ECO:0000313" key="1">
    <source>
        <dbReference type="EMBL" id="RDU23088.1"/>
    </source>
</evidence>
<dbReference type="GO" id="GO:0006508">
    <property type="term" value="P:proteolysis"/>
    <property type="evidence" value="ECO:0007669"/>
    <property type="project" value="UniProtKB-KW"/>
</dbReference>
<dbReference type="SUPFAM" id="SSF52096">
    <property type="entry name" value="ClpP/crotonase"/>
    <property type="match status" value="1"/>
</dbReference>
<keyword evidence="1" id="KW-0645">Protease</keyword>
<evidence type="ECO:0000313" key="2">
    <source>
        <dbReference type="Proteomes" id="UP000255036"/>
    </source>
</evidence>
<comment type="caution">
    <text evidence="1">The sequence shown here is derived from an EMBL/GenBank/DDBJ whole genome shotgun (WGS) entry which is preliminary data.</text>
</comment>
<sequence length="222" mass="24158">MKEEEKQEKQESIREVGQIVLEKGEKSEKIHLLSIIGEIEGHENLGSNVKTTKYEHVLPQLASVEDDKDIEGLLIIINTIGGDCSSGLALAEMIASLSVPTVSLVVGDSHSIGVPLAVSADYSFITPSGTMIIHPVRMNGLVIGVPQTYDYFKLIQDRIVGFIGNHSNIKSDRIEEMMLKQGILTKDLGTILVGDQAVEEGLIDEVGGIKQAIGKLRQMIKK</sequence>
<protein>
    <submittedName>
        <fullName evidence="1">Clp protease</fullName>
    </submittedName>
</protein>
<dbReference type="Proteomes" id="UP000255036">
    <property type="component" value="Unassembled WGS sequence"/>
</dbReference>
<dbReference type="GO" id="GO:0008233">
    <property type="term" value="F:peptidase activity"/>
    <property type="evidence" value="ECO:0007669"/>
    <property type="project" value="UniProtKB-KW"/>
</dbReference>
<name>A0A371AU50_9FIRM</name>
<dbReference type="Gene3D" id="3.90.226.10">
    <property type="entry name" value="2-enoyl-CoA Hydratase, Chain A, domain 1"/>
    <property type="match status" value="1"/>
</dbReference>
<dbReference type="InterPro" id="IPR023562">
    <property type="entry name" value="ClpP/TepA"/>
</dbReference>
<proteinExistence type="predicted"/>
<accession>A0A371AU50</accession>
<dbReference type="OrthoDB" id="1705851at2"/>
<dbReference type="RefSeq" id="WP_115482430.1">
    <property type="nucleotide sequence ID" value="NZ_QRCT01000034.1"/>
</dbReference>
<dbReference type="Pfam" id="PF00574">
    <property type="entry name" value="CLP_protease"/>
    <property type="match status" value="1"/>
</dbReference>
<dbReference type="EMBL" id="QRCT01000034">
    <property type="protein sequence ID" value="RDU23088.1"/>
    <property type="molecule type" value="Genomic_DNA"/>
</dbReference>
<dbReference type="AlphaFoldDB" id="A0A371AU50"/>
<dbReference type="InterPro" id="IPR029045">
    <property type="entry name" value="ClpP/crotonase-like_dom_sf"/>
</dbReference>
<gene>
    <name evidence="1" type="ORF">DWV06_12055</name>
</gene>